<sequence length="227" mass="24537">MALLSDLVAICAEHRVDTEATLNLFARRLREAGRVSKAGRGRGAAKMTFLDASRFLIACAATDHPERAADAEATFSSLVNNARESSSGRGKEHDGDRSLLEDSLTTLLSSIADGSFDAALRKRGFKFAVEAPLQLNLFRGAAACNLEAGGIILRFAHPAMVDLIKNRPTSPDDPRVLAYEQEMLRFRTGKNLSAELNGDLLRAVAYAISGAQQPDKVDRLFGLSFEA</sequence>
<evidence type="ECO:0000313" key="1">
    <source>
        <dbReference type="EMBL" id="TVV74689.1"/>
    </source>
</evidence>
<proteinExistence type="predicted"/>
<name>A0A558R5N8_9SPHN</name>
<protein>
    <submittedName>
        <fullName evidence="1">Uncharacterized protein</fullName>
    </submittedName>
</protein>
<evidence type="ECO:0000313" key="2">
    <source>
        <dbReference type="Proteomes" id="UP000318681"/>
    </source>
</evidence>
<accession>A0A558R5N8</accession>
<dbReference type="AlphaFoldDB" id="A0A558R5N8"/>
<reference evidence="1 2" key="1">
    <citation type="submission" date="2019-07" db="EMBL/GenBank/DDBJ databases">
        <title>Sphingomonas solaris sp. nov., isolated from a solar panel from Boston, Massachusetts.</title>
        <authorList>
            <person name="Tanner K."/>
            <person name="Pascual J."/>
            <person name="Mancuso C."/>
            <person name="Pereto J."/>
            <person name="Khalil A."/>
            <person name="Vilanova C."/>
        </authorList>
    </citation>
    <scope>NUCLEOTIDE SEQUENCE [LARGE SCALE GENOMIC DNA]</scope>
    <source>
        <strain evidence="1 2">R4DWN</strain>
    </source>
</reference>
<dbReference type="Proteomes" id="UP000318681">
    <property type="component" value="Unassembled WGS sequence"/>
</dbReference>
<dbReference type="OrthoDB" id="8020152at2"/>
<comment type="caution">
    <text evidence="1">The sequence shown here is derived from an EMBL/GenBank/DDBJ whole genome shotgun (WGS) entry which is preliminary data.</text>
</comment>
<dbReference type="RefSeq" id="WP_145150267.1">
    <property type="nucleotide sequence ID" value="NZ_VNIM01000029.1"/>
</dbReference>
<gene>
    <name evidence="1" type="ORF">FOY91_08980</name>
</gene>
<organism evidence="1 2">
    <name type="scientific">Alterirhizorhabdus solaris</name>
    <dbReference type="NCBI Taxonomy" id="2529389"/>
    <lineage>
        <taxon>Bacteria</taxon>
        <taxon>Pseudomonadati</taxon>
        <taxon>Pseudomonadota</taxon>
        <taxon>Alphaproteobacteria</taxon>
        <taxon>Sphingomonadales</taxon>
        <taxon>Rhizorhabdaceae</taxon>
        <taxon>Alterirhizorhabdus</taxon>
    </lineage>
</organism>
<keyword evidence="2" id="KW-1185">Reference proteome</keyword>
<dbReference type="EMBL" id="VNIM01000029">
    <property type="protein sequence ID" value="TVV74689.1"/>
    <property type="molecule type" value="Genomic_DNA"/>
</dbReference>